<dbReference type="GO" id="GO:0046872">
    <property type="term" value="F:metal ion binding"/>
    <property type="evidence" value="ECO:0007669"/>
    <property type="project" value="UniProtKB-KW"/>
</dbReference>
<comment type="cofactor">
    <cofactor evidence="14">
        <name>[4Fe-4S] cluster</name>
        <dbReference type="ChEBI" id="CHEBI:49883"/>
    </cofactor>
    <text evidence="14">Binds 1 [4Fe-4S] cluster.</text>
</comment>
<evidence type="ECO:0000256" key="1">
    <source>
        <dbReference type="ARBA" id="ARBA00001974"/>
    </source>
</evidence>
<evidence type="ECO:0000256" key="4">
    <source>
        <dbReference type="ARBA" id="ARBA00022485"/>
    </source>
</evidence>
<dbReference type="GO" id="GO:0004174">
    <property type="term" value="F:electron-transferring-flavoprotein dehydrogenase activity"/>
    <property type="evidence" value="ECO:0007669"/>
    <property type="project" value="UniProtKB-UniRule"/>
</dbReference>
<evidence type="ECO:0000256" key="9">
    <source>
        <dbReference type="ARBA" id="ARBA00023002"/>
    </source>
</evidence>
<evidence type="ECO:0000256" key="2">
    <source>
        <dbReference type="ARBA" id="ARBA00002819"/>
    </source>
</evidence>
<reference evidence="17 18" key="1">
    <citation type="submission" date="2016-04" db="EMBL/GenBank/DDBJ databases">
        <title>The genome of Intoshia linei affirms orthonectids as highly simplified spiralians.</title>
        <authorList>
            <person name="Mikhailov K.V."/>
            <person name="Slusarev G.S."/>
            <person name="Nikitin M.A."/>
            <person name="Logacheva M.D."/>
            <person name="Penin A."/>
            <person name="Aleoshin V."/>
            <person name="Panchin Y.V."/>
        </authorList>
    </citation>
    <scope>NUCLEOTIDE SEQUENCE [LARGE SCALE GENOMIC DNA]</scope>
    <source>
        <strain evidence="17">Intl2013</strain>
        <tissue evidence="17">Whole animal</tissue>
    </source>
</reference>
<dbReference type="InterPro" id="IPR036188">
    <property type="entry name" value="FAD/NAD-bd_sf"/>
</dbReference>
<dbReference type="Gene3D" id="3.50.50.60">
    <property type="entry name" value="FAD/NAD(P)-binding domain"/>
    <property type="match status" value="4"/>
</dbReference>
<evidence type="ECO:0000256" key="13">
    <source>
        <dbReference type="ARBA" id="ARBA00052682"/>
    </source>
</evidence>
<name>A0A177B804_9BILA</name>
<dbReference type="InterPro" id="IPR007859">
    <property type="entry name" value="ETF-QO/FixX_C"/>
</dbReference>
<keyword evidence="7 14" id="KW-0274">FAD</keyword>
<gene>
    <name evidence="17" type="ORF">A3Q56_02472</name>
</gene>
<evidence type="ECO:0000256" key="6">
    <source>
        <dbReference type="ARBA" id="ARBA00022723"/>
    </source>
</evidence>
<dbReference type="EC" id="1.5.5.1" evidence="14"/>
<evidence type="ECO:0000256" key="8">
    <source>
        <dbReference type="ARBA" id="ARBA00022982"/>
    </source>
</evidence>
<evidence type="ECO:0000256" key="11">
    <source>
        <dbReference type="ARBA" id="ARBA00023014"/>
    </source>
</evidence>
<evidence type="ECO:0000256" key="5">
    <source>
        <dbReference type="ARBA" id="ARBA00022630"/>
    </source>
</evidence>
<dbReference type="OrthoDB" id="437331at2759"/>
<dbReference type="Pfam" id="PF05187">
    <property type="entry name" value="Fer4_ETF_QO"/>
    <property type="match status" value="1"/>
</dbReference>
<dbReference type="SUPFAM" id="SSF54373">
    <property type="entry name" value="FAD-linked reductases, C-terminal domain"/>
    <property type="match status" value="1"/>
</dbReference>
<dbReference type="InterPro" id="IPR040156">
    <property type="entry name" value="ETF-QO"/>
</dbReference>
<dbReference type="PANTHER" id="PTHR10617">
    <property type="entry name" value="ELECTRON TRANSFER FLAVOPROTEIN-UBIQUINONE OXIDOREDUCTASE"/>
    <property type="match status" value="1"/>
</dbReference>
<dbReference type="PANTHER" id="PTHR10617:SF107">
    <property type="entry name" value="ELECTRON TRANSFER FLAVOPROTEIN-UBIQUINONE OXIDOREDUCTASE, MITOCHONDRIAL"/>
    <property type="match status" value="1"/>
</dbReference>
<dbReference type="GO" id="GO:0005743">
    <property type="term" value="C:mitochondrial inner membrane"/>
    <property type="evidence" value="ECO:0007669"/>
    <property type="project" value="TreeGrafter"/>
</dbReference>
<dbReference type="SUPFAM" id="SSF51905">
    <property type="entry name" value="FAD/NAD(P)-binding domain"/>
    <property type="match status" value="1"/>
</dbReference>
<keyword evidence="8 14" id="KW-0249">Electron transport</keyword>
<protein>
    <recommendedName>
        <fullName evidence="14">Electron transfer flavoprotein-ubiquinone oxidoreductase</fullName>
        <shortName evidence="14">ETF-QO</shortName>
        <ecNumber evidence="14">1.5.5.1</ecNumber>
    </recommendedName>
</protein>
<keyword evidence="10 14" id="KW-0408">Iron</keyword>
<dbReference type="Pfam" id="PF13450">
    <property type="entry name" value="NAD_binding_8"/>
    <property type="match status" value="1"/>
</dbReference>
<comment type="cofactor">
    <cofactor evidence="1 14">
        <name>FAD</name>
        <dbReference type="ChEBI" id="CHEBI:57692"/>
    </cofactor>
</comment>
<dbReference type="Gene3D" id="3.30.9.90">
    <property type="match status" value="3"/>
</dbReference>
<evidence type="ECO:0000256" key="3">
    <source>
        <dbReference type="ARBA" id="ARBA00022448"/>
    </source>
</evidence>
<comment type="function">
    <text evidence="2 14">Accepts electrons from ETF and reduces ubiquinone.</text>
</comment>
<evidence type="ECO:0000313" key="18">
    <source>
        <dbReference type="Proteomes" id="UP000078046"/>
    </source>
</evidence>
<evidence type="ECO:0000256" key="10">
    <source>
        <dbReference type="ARBA" id="ARBA00023004"/>
    </source>
</evidence>
<dbReference type="FunFam" id="3.30.70.20:FF:000012">
    <property type="entry name" value="Electron transfer flavoprotein-ubiquinone oxidoreductase, mitochondrial"/>
    <property type="match status" value="1"/>
</dbReference>
<keyword evidence="4" id="KW-0004">4Fe-4S</keyword>
<organism evidence="17 18">
    <name type="scientific">Intoshia linei</name>
    <dbReference type="NCBI Taxonomy" id="1819745"/>
    <lineage>
        <taxon>Eukaryota</taxon>
        <taxon>Metazoa</taxon>
        <taxon>Spiralia</taxon>
        <taxon>Lophotrochozoa</taxon>
        <taxon>Mesozoa</taxon>
        <taxon>Orthonectida</taxon>
        <taxon>Rhopaluridae</taxon>
        <taxon>Intoshia</taxon>
    </lineage>
</organism>
<feature type="domain" description="ETF-QO/FixX C-terminal" evidence="15">
    <location>
        <begin position="421"/>
        <end position="521"/>
    </location>
</feature>
<dbReference type="InterPro" id="IPR049398">
    <property type="entry name" value="ETF-QO/FixC_UQ-bd"/>
</dbReference>
<evidence type="ECO:0000259" key="16">
    <source>
        <dbReference type="Pfam" id="PF21162"/>
    </source>
</evidence>
<keyword evidence="9 14" id="KW-0560">Oxidoreductase</keyword>
<comment type="catalytic activity">
    <reaction evidence="13 14">
        <text>a ubiquinone + reduced [electron-transfer flavoprotein] = a ubiquinol + oxidized [electron-transfer flavoprotein] + H(+)</text>
        <dbReference type="Rhea" id="RHEA:24052"/>
        <dbReference type="Rhea" id="RHEA-COMP:9565"/>
        <dbReference type="Rhea" id="RHEA-COMP:9566"/>
        <dbReference type="Rhea" id="RHEA-COMP:10685"/>
        <dbReference type="Rhea" id="RHEA-COMP:10686"/>
        <dbReference type="ChEBI" id="CHEBI:15378"/>
        <dbReference type="ChEBI" id="CHEBI:16389"/>
        <dbReference type="ChEBI" id="CHEBI:17976"/>
        <dbReference type="ChEBI" id="CHEBI:57692"/>
        <dbReference type="ChEBI" id="CHEBI:58307"/>
        <dbReference type="EC" id="1.5.5.1"/>
    </reaction>
</comment>
<keyword evidence="5 14" id="KW-0285">Flavoprotein</keyword>
<feature type="domain" description="ETF-QO/FixC ubiquinone-binding" evidence="16">
    <location>
        <begin position="250"/>
        <end position="305"/>
    </location>
</feature>
<keyword evidence="3 14" id="KW-0813">Transport</keyword>
<keyword evidence="6 14" id="KW-0479">Metal-binding</keyword>
<accession>A0A177B804</accession>
<dbReference type="AlphaFoldDB" id="A0A177B804"/>
<evidence type="ECO:0000256" key="14">
    <source>
        <dbReference type="RuleBase" id="RU366068"/>
    </source>
</evidence>
<dbReference type="Gene3D" id="3.30.70.20">
    <property type="match status" value="1"/>
</dbReference>
<keyword evidence="18" id="KW-1185">Reference proteome</keyword>
<comment type="caution">
    <text evidence="17">The sequence shown here is derived from an EMBL/GenBank/DDBJ whole genome shotgun (WGS) entry which is preliminary data.</text>
</comment>
<dbReference type="GO" id="GO:0051539">
    <property type="term" value="F:4 iron, 4 sulfur cluster binding"/>
    <property type="evidence" value="ECO:0007669"/>
    <property type="project" value="UniProtKB-UniRule"/>
</dbReference>
<proteinExistence type="predicted"/>
<evidence type="ECO:0000259" key="15">
    <source>
        <dbReference type="Pfam" id="PF05187"/>
    </source>
</evidence>
<keyword evidence="12 14" id="KW-0830">Ubiquinone</keyword>
<sequence>MDRETDKTDVLIVGGGPSGLSAAIRIKQLSKEFNKDIRVILLEKSAEIGQHIISGACIEPEPLKKLFKNDIDDLNKLFTPVTENKMRFLTKNKSFYLPHIPDSLINCSRAHALDSVIDTFSCLCNTSSRQTASDRLILDLTLDHTVSIGLSVGLYGPSLKNECSENSGTGNKGNVIVRLGHVCEWMGKMAEELGVEIYSGISASEESFQRGMELHSRVTIFSEGSRGSLSKELFSNENFALTKKSQSMVYGIGFKELWQIDENLHHDGLVEHTVGWPLDKNTYGGSFMYHLKSNDMPLVSIGFITIPQVGFKGGCIVGCSAGLMNVVKIKGTHNAVKSGVSAAEHIVNELMKTDTQSEEMVDMTDYDEIFRNGPVVKELYSCRNVKPSFNNRFGLYSEPDKSNNFDLASKHTKKIYQKPDNKISFDLLNSVALTNTNHDEDQPSHLTLKNDKIPIDRNLKLFDGPEQRFCPAGVYEFVESDGEMVLQINSQNCIHCKTCDIRDASFNINWVVPQGGEGPAYDGM</sequence>
<dbReference type="SUPFAM" id="SSF54862">
    <property type="entry name" value="4Fe-4S ferredoxins"/>
    <property type="match status" value="1"/>
</dbReference>
<evidence type="ECO:0000256" key="7">
    <source>
        <dbReference type="ARBA" id="ARBA00022827"/>
    </source>
</evidence>
<keyword evidence="11 14" id="KW-0411">Iron-sulfur</keyword>
<evidence type="ECO:0000313" key="17">
    <source>
        <dbReference type="EMBL" id="OAF69773.1"/>
    </source>
</evidence>
<dbReference type="Pfam" id="PF21162">
    <property type="entry name" value="ETFQO_UQ-bd"/>
    <property type="match status" value="1"/>
</dbReference>
<dbReference type="Proteomes" id="UP000078046">
    <property type="component" value="Unassembled WGS sequence"/>
</dbReference>
<evidence type="ECO:0000256" key="12">
    <source>
        <dbReference type="ARBA" id="ARBA00023075"/>
    </source>
</evidence>
<dbReference type="EMBL" id="LWCA01000232">
    <property type="protein sequence ID" value="OAF69773.1"/>
    <property type="molecule type" value="Genomic_DNA"/>
</dbReference>